<dbReference type="InterPro" id="IPR008965">
    <property type="entry name" value="CBM2/CBM3_carb-bd_dom_sf"/>
</dbReference>
<dbReference type="SMR" id="A0A2L0VDN3"/>
<feature type="chain" id="PRO_5015005281" evidence="2">
    <location>
        <begin position="24"/>
        <end position="197"/>
    </location>
</feature>
<dbReference type="SUPFAM" id="SSF49384">
    <property type="entry name" value="Carbohydrate-binding domain"/>
    <property type="match status" value="1"/>
</dbReference>
<name>A0A2L0VDN3_HETAV</name>
<organism evidence="3">
    <name type="scientific">Heterodera avenae</name>
    <name type="common">Cereal cyst nematode worm</name>
    <dbReference type="NCBI Taxonomy" id="34510"/>
    <lineage>
        <taxon>Eukaryota</taxon>
        <taxon>Metazoa</taxon>
        <taxon>Ecdysozoa</taxon>
        <taxon>Nematoda</taxon>
        <taxon>Chromadorea</taxon>
        <taxon>Rhabditida</taxon>
        <taxon>Tylenchina</taxon>
        <taxon>Tylenchomorpha</taxon>
        <taxon>Tylenchoidea</taxon>
        <taxon>Heteroderidae</taxon>
        <taxon>Heteroderinae</taxon>
        <taxon>Heterodera</taxon>
    </lineage>
</organism>
<evidence type="ECO:0000256" key="2">
    <source>
        <dbReference type="SAM" id="SignalP"/>
    </source>
</evidence>
<evidence type="ECO:0000256" key="1">
    <source>
        <dbReference type="SAM" id="MobiDB-lite"/>
    </source>
</evidence>
<dbReference type="EMBL" id="MG525239">
    <property type="protein sequence ID" value="AVA09704.1"/>
    <property type="molecule type" value="Genomic_DNA"/>
</dbReference>
<keyword evidence="2" id="KW-0732">Signal</keyword>
<evidence type="ECO:0000313" key="3">
    <source>
        <dbReference type="EMBL" id="AVA09704.1"/>
    </source>
</evidence>
<dbReference type="GO" id="GO:0030246">
    <property type="term" value="F:carbohydrate binding"/>
    <property type="evidence" value="ECO:0007669"/>
    <property type="project" value="InterPro"/>
</dbReference>
<reference evidence="3" key="1">
    <citation type="journal article" date="2018" name="Front. Plant Sci.">
        <title>Large-Scale Identification and Characterization of Heterodera avenae Putative Effectors Suppressing or Inducing Cell Death in Nicotiana benthamiana.</title>
        <authorList>
            <person name="Chen C."/>
            <person name="Chen Y."/>
            <person name="Jian H."/>
            <person name="Yang D."/>
            <person name="Dai Y."/>
            <person name="Pan L."/>
            <person name="Shi F."/>
            <person name="Yang S."/>
            <person name="Liu Q."/>
        </authorList>
    </citation>
    <scope>NUCLEOTIDE SEQUENCE</scope>
    <source>
        <strain evidence="3">Isotig17728</strain>
    </source>
</reference>
<protein>
    <submittedName>
        <fullName evidence="3">Putative effector protein</fullName>
    </submittedName>
</protein>
<proteinExistence type="predicted"/>
<feature type="compositionally biased region" description="Polar residues" evidence="1">
    <location>
        <begin position="72"/>
        <end position="82"/>
    </location>
</feature>
<sequence length="197" mass="21799">MTKFVGVFLLLCAWVQQIVQVSASPTDRVFFIEFNRDDLKNPQDDALKLANGIDDLKMANVIISPELHKDQTNSNGSTTNFEQKQDLDSGPLTVSVQLQTKSAEGNQYRINFTDTSFLLICSATFRVAVPSDTTLVNYWNMTAVPNTPNQYTLPDDVRIYPGLEHSAGVMLDGNGEPEVVILHTTTVLTTEKCPNDA</sequence>
<accession>A0A2L0VDN3</accession>
<dbReference type="AlphaFoldDB" id="A0A2L0VDN3"/>
<feature type="signal peptide" evidence="2">
    <location>
        <begin position="1"/>
        <end position="23"/>
    </location>
</feature>
<feature type="region of interest" description="Disordered" evidence="1">
    <location>
        <begin position="68"/>
        <end position="88"/>
    </location>
</feature>